<evidence type="ECO:0000313" key="2">
    <source>
        <dbReference type="EMBL" id="KAK9700447.1"/>
    </source>
</evidence>
<name>A0AAW1JCB2_POPJA</name>
<dbReference type="AlphaFoldDB" id="A0AAW1JCB2"/>
<organism evidence="2 3">
    <name type="scientific">Popillia japonica</name>
    <name type="common">Japanese beetle</name>
    <dbReference type="NCBI Taxonomy" id="7064"/>
    <lineage>
        <taxon>Eukaryota</taxon>
        <taxon>Metazoa</taxon>
        <taxon>Ecdysozoa</taxon>
        <taxon>Arthropoda</taxon>
        <taxon>Hexapoda</taxon>
        <taxon>Insecta</taxon>
        <taxon>Pterygota</taxon>
        <taxon>Neoptera</taxon>
        <taxon>Endopterygota</taxon>
        <taxon>Coleoptera</taxon>
        <taxon>Polyphaga</taxon>
        <taxon>Scarabaeiformia</taxon>
        <taxon>Scarabaeidae</taxon>
        <taxon>Rutelinae</taxon>
        <taxon>Popillia</taxon>
    </lineage>
</organism>
<feature type="region of interest" description="Disordered" evidence="1">
    <location>
        <begin position="1"/>
        <end position="30"/>
    </location>
</feature>
<protein>
    <submittedName>
        <fullName evidence="2">Uncharacterized protein</fullName>
    </submittedName>
</protein>
<gene>
    <name evidence="2" type="ORF">QE152_g31235</name>
</gene>
<dbReference type="EMBL" id="JASPKY010000437">
    <property type="protein sequence ID" value="KAK9700447.1"/>
    <property type="molecule type" value="Genomic_DNA"/>
</dbReference>
<evidence type="ECO:0000256" key="1">
    <source>
        <dbReference type="SAM" id="MobiDB-lite"/>
    </source>
</evidence>
<keyword evidence="3" id="KW-1185">Reference proteome</keyword>
<dbReference type="Proteomes" id="UP001458880">
    <property type="component" value="Unassembled WGS sequence"/>
</dbReference>
<proteinExistence type="predicted"/>
<accession>A0AAW1JCB2</accession>
<reference evidence="2 3" key="1">
    <citation type="journal article" date="2024" name="BMC Genomics">
        <title>De novo assembly and annotation of Popillia japonica's genome with initial clues to its potential as an invasive pest.</title>
        <authorList>
            <person name="Cucini C."/>
            <person name="Boschi S."/>
            <person name="Funari R."/>
            <person name="Cardaioli E."/>
            <person name="Iannotti N."/>
            <person name="Marturano G."/>
            <person name="Paoli F."/>
            <person name="Bruttini M."/>
            <person name="Carapelli A."/>
            <person name="Frati F."/>
            <person name="Nardi F."/>
        </authorList>
    </citation>
    <scope>NUCLEOTIDE SEQUENCE [LARGE SCALE GENOMIC DNA]</scope>
    <source>
        <strain evidence="2">DMR45628</strain>
    </source>
</reference>
<feature type="compositionally biased region" description="Polar residues" evidence="1">
    <location>
        <begin position="1"/>
        <end position="21"/>
    </location>
</feature>
<sequence length="81" mass="9274">MENYQRRPSGSKIGSSYSQRTKPPEDAREQYTDGILITPAKDIKNMSNQGYQEYEVSDVLMKYLMVKLLKPTCFTSNMTVA</sequence>
<evidence type="ECO:0000313" key="3">
    <source>
        <dbReference type="Proteomes" id="UP001458880"/>
    </source>
</evidence>
<comment type="caution">
    <text evidence="2">The sequence shown here is derived from an EMBL/GenBank/DDBJ whole genome shotgun (WGS) entry which is preliminary data.</text>
</comment>